<accession>A0ACA9KIY1</accession>
<name>A0ACA9KIY1_9GLOM</name>
<evidence type="ECO:0000313" key="2">
    <source>
        <dbReference type="Proteomes" id="UP000789920"/>
    </source>
</evidence>
<keyword evidence="2" id="KW-1185">Reference proteome</keyword>
<reference evidence="1" key="1">
    <citation type="submission" date="2021-06" db="EMBL/GenBank/DDBJ databases">
        <authorList>
            <person name="Kallberg Y."/>
            <person name="Tangrot J."/>
            <person name="Rosling A."/>
        </authorList>
    </citation>
    <scope>NUCLEOTIDE SEQUENCE</scope>
    <source>
        <strain evidence="1">MA461A</strain>
    </source>
</reference>
<evidence type="ECO:0000313" key="1">
    <source>
        <dbReference type="EMBL" id="CAG8476436.1"/>
    </source>
</evidence>
<proteinExistence type="predicted"/>
<comment type="caution">
    <text evidence="1">The sequence shown here is derived from an EMBL/GenBank/DDBJ whole genome shotgun (WGS) entry which is preliminary data.</text>
</comment>
<dbReference type="Proteomes" id="UP000789920">
    <property type="component" value="Unassembled WGS sequence"/>
</dbReference>
<sequence>METASTRKLYLIKTIQTLLNTIAEAEVNLPLLVLASTGVAVFNINGLTINLALSIPIYTKNFDIDFGQLLPVLDLFIYAINTLQDLVSNDGLVAYTQFKEVYKLNVIKRQSKESERQRIFRDILLQLHNDKSTLSDWETLTSRFEDKITSVERQQFLEAIFISPKWSDVDRINLNKLMSLNYPVAKILAVHTGGPEAKRVDSDVVMGLEAQLLLAKVQDILYNEHRLLYFLVAVLISFKRYNGSTITIIEDTEVVPIAPIRYTREAITVYKSQGLTLSKAVIDLGNKEFAADFSL</sequence>
<organism evidence="1 2">
    <name type="scientific">Racocetra persica</name>
    <dbReference type="NCBI Taxonomy" id="160502"/>
    <lineage>
        <taxon>Eukaryota</taxon>
        <taxon>Fungi</taxon>
        <taxon>Fungi incertae sedis</taxon>
        <taxon>Mucoromycota</taxon>
        <taxon>Glomeromycotina</taxon>
        <taxon>Glomeromycetes</taxon>
        <taxon>Diversisporales</taxon>
        <taxon>Gigasporaceae</taxon>
        <taxon>Racocetra</taxon>
    </lineage>
</organism>
<protein>
    <submittedName>
        <fullName evidence="1">19296_t:CDS:1</fullName>
    </submittedName>
</protein>
<dbReference type="EMBL" id="CAJVQC010000640">
    <property type="protein sequence ID" value="CAG8476436.1"/>
    <property type="molecule type" value="Genomic_DNA"/>
</dbReference>
<gene>
    <name evidence="1" type="ORF">RPERSI_LOCUS794</name>
</gene>